<evidence type="ECO:0000313" key="4">
    <source>
        <dbReference type="EnsemblMetazoa" id="CapteP198335"/>
    </source>
</evidence>
<dbReference type="CDD" id="cd00037">
    <property type="entry name" value="CLECT"/>
    <property type="match status" value="1"/>
</dbReference>
<evidence type="ECO:0000259" key="2">
    <source>
        <dbReference type="PROSITE" id="PS50041"/>
    </source>
</evidence>
<keyword evidence="1" id="KW-1015">Disulfide bond</keyword>
<dbReference type="InterPro" id="IPR016187">
    <property type="entry name" value="CTDL_fold"/>
</dbReference>
<dbReference type="InterPro" id="IPR050111">
    <property type="entry name" value="C-type_lectin/snaclec_domain"/>
</dbReference>
<dbReference type="PROSITE" id="PS50041">
    <property type="entry name" value="C_TYPE_LECTIN_2"/>
    <property type="match status" value="1"/>
</dbReference>
<dbReference type="InterPro" id="IPR016186">
    <property type="entry name" value="C-type_lectin-like/link_sf"/>
</dbReference>
<dbReference type="AlphaFoldDB" id="R7U9V7"/>
<gene>
    <name evidence="3" type="ORF">CAPTEDRAFT_198335</name>
</gene>
<dbReference type="PANTHER" id="PTHR22803">
    <property type="entry name" value="MANNOSE, PHOSPHOLIPASE, LECTIN RECEPTOR RELATED"/>
    <property type="match status" value="1"/>
</dbReference>
<dbReference type="InterPro" id="IPR018378">
    <property type="entry name" value="C-type_lectin_CS"/>
</dbReference>
<evidence type="ECO:0000313" key="5">
    <source>
        <dbReference type="Proteomes" id="UP000014760"/>
    </source>
</evidence>
<dbReference type="Proteomes" id="UP000014760">
    <property type="component" value="Unassembled WGS sequence"/>
</dbReference>
<proteinExistence type="predicted"/>
<feature type="domain" description="C-type lectin" evidence="2">
    <location>
        <begin position="13"/>
        <end position="133"/>
    </location>
</feature>
<reference evidence="3 5" key="2">
    <citation type="journal article" date="2013" name="Nature">
        <title>Insights into bilaterian evolution from three spiralian genomes.</title>
        <authorList>
            <person name="Simakov O."/>
            <person name="Marletaz F."/>
            <person name="Cho S.J."/>
            <person name="Edsinger-Gonzales E."/>
            <person name="Havlak P."/>
            <person name="Hellsten U."/>
            <person name="Kuo D.H."/>
            <person name="Larsson T."/>
            <person name="Lv J."/>
            <person name="Arendt D."/>
            <person name="Savage R."/>
            <person name="Osoegawa K."/>
            <person name="de Jong P."/>
            <person name="Grimwood J."/>
            <person name="Chapman J.A."/>
            <person name="Shapiro H."/>
            <person name="Aerts A."/>
            <person name="Otillar R.P."/>
            <person name="Terry A.Y."/>
            <person name="Boore J.L."/>
            <person name="Grigoriev I.V."/>
            <person name="Lindberg D.R."/>
            <person name="Seaver E.C."/>
            <person name="Weisblat D.A."/>
            <person name="Putnam N.H."/>
            <person name="Rokhsar D.S."/>
        </authorList>
    </citation>
    <scope>NUCLEOTIDE SEQUENCE</scope>
    <source>
        <strain evidence="3 5">I ESC-2004</strain>
    </source>
</reference>
<dbReference type="FunCoup" id="R7U9V7">
    <property type="interactions" value="10"/>
</dbReference>
<dbReference type="HOGENOM" id="CLU_049894_10_0_1"/>
<dbReference type="SUPFAM" id="SSF56436">
    <property type="entry name" value="C-type lectin-like"/>
    <property type="match status" value="1"/>
</dbReference>
<dbReference type="EMBL" id="AMQN01001535">
    <property type="status" value="NOT_ANNOTATED_CDS"/>
    <property type="molecule type" value="Genomic_DNA"/>
</dbReference>
<dbReference type="PROSITE" id="PS00615">
    <property type="entry name" value="C_TYPE_LECTIN_1"/>
    <property type="match status" value="1"/>
</dbReference>
<dbReference type="OMA" id="CETSSPN"/>
<dbReference type="EMBL" id="KB303456">
    <property type="protein sequence ID" value="ELU03145.1"/>
    <property type="molecule type" value="Genomic_DNA"/>
</dbReference>
<dbReference type="SMART" id="SM00034">
    <property type="entry name" value="CLECT"/>
    <property type="match status" value="1"/>
</dbReference>
<sequence>MSAGNCWKGVGQVHRSCYQLETQRLKWHQARAFCTGAGGHLVAMETAEEYHFVVQILQSSAASGTVWWTAANDIGEESRWEWADVDPNFHFGHWLPGEPSNDGGQEDCGELRGAYQFQLNDSRCSRLSEFICEYEISK</sequence>
<evidence type="ECO:0000256" key="1">
    <source>
        <dbReference type="ARBA" id="ARBA00023157"/>
    </source>
</evidence>
<dbReference type="Gene3D" id="3.10.100.10">
    <property type="entry name" value="Mannose-Binding Protein A, subunit A"/>
    <property type="match status" value="1"/>
</dbReference>
<organism evidence="3">
    <name type="scientific">Capitella teleta</name>
    <name type="common">Polychaete worm</name>
    <dbReference type="NCBI Taxonomy" id="283909"/>
    <lineage>
        <taxon>Eukaryota</taxon>
        <taxon>Metazoa</taxon>
        <taxon>Spiralia</taxon>
        <taxon>Lophotrochozoa</taxon>
        <taxon>Annelida</taxon>
        <taxon>Polychaeta</taxon>
        <taxon>Sedentaria</taxon>
        <taxon>Scolecida</taxon>
        <taxon>Capitellidae</taxon>
        <taxon>Capitella</taxon>
    </lineage>
</organism>
<dbReference type="InterPro" id="IPR001304">
    <property type="entry name" value="C-type_lectin-like"/>
</dbReference>
<dbReference type="Pfam" id="PF00059">
    <property type="entry name" value="Lectin_C"/>
    <property type="match status" value="1"/>
</dbReference>
<name>R7U9V7_CAPTE</name>
<dbReference type="STRING" id="283909.R7U9V7"/>
<dbReference type="OrthoDB" id="6285913at2759"/>
<evidence type="ECO:0000313" key="3">
    <source>
        <dbReference type="EMBL" id="ELU03145.1"/>
    </source>
</evidence>
<reference evidence="4" key="3">
    <citation type="submission" date="2015-06" db="UniProtKB">
        <authorList>
            <consortium name="EnsemblMetazoa"/>
        </authorList>
    </citation>
    <scope>IDENTIFICATION</scope>
</reference>
<keyword evidence="5" id="KW-1185">Reference proteome</keyword>
<accession>R7U9V7</accession>
<dbReference type="EnsemblMetazoa" id="CapteT198335">
    <property type="protein sequence ID" value="CapteP198335"/>
    <property type="gene ID" value="CapteG198335"/>
</dbReference>
<reference evidence="5" key="1">
    <citation type="submission" date="2012-12" db="EMBL/GenBank/DDBJ databases">
        <authorList>
            <person name="Hellsten U."/>
            <person name="Grimwood J."/>
            <person name="Chapman J.A."/>
            <person name="Shapiro H."/>
            <person name="Aerts A."/>
            <person name="Otillar R.P."/>
            <person name="Terry A.Y."/>
            <person name="Boore J.L."/>
            <person name="Simakov O."/>
            <person name="Marletaz F."/>
            <person name="Cho S.-J."/>
            <person name="Edsinger-Gonzales E."/>
            <person name="Havlak P."/>
            <person name="Kuo D.-H."/>
            <person name="Larsson T."/>
            <person name="Lv J."/>
            <person name="Arendt D."/>
            <person name="Savage R."/>
            <person name="Osoegawa K."/>
            <person name="de Jong P."/>
            <person name="Lindberg D.R."/>
            <person name="Seaver E.C."/>
            <person name="Weisblat D.A."/>
            <person name="Putnam N.H."/>
            <person name="Grigoriev I.V."/>
            <person name="Rokhsar D.S."/>
        </authorList>
    </citation>
    <scope>NUCLEOTIDE SEQUENCE</scope>
    <source>
        <strain evidence="5">I ESC-2004</strain>
    </source>
</reference>
<protein>
    <recommendedName>
        <fullName evidence="2">C-type lectin domain-containing protein</fullName>
    </recommendedName>
</protein>